<comment type="similarity">
    <text evidence="2">Belongs to the thiamine-monophosphate kinase family.</text>
</comment>
<keyword evidence="2 5" id="KW-0418">Kinase</keyword>
<feature type="binding site" evidence="2">
    <location>
        <position position="73"/>
    </location>
    <ligand>
        <name>Mg(2+)</name>
        <dbReference type="ChEBI" id="CHEBI:18420"/>
        <label>3</label>
    </ligand>
</feature>
<feature type="binding site" evidence="2">
    <location>
        <position position="73"/>
    </location>
    <ligand>
        <name>Mg(2+)</name>
        <dbReference type="ChEBI" id="CHEBI:18420"/>
        <label>4</label>
    </ligand>
</feature>
<dbReference type="Proteomes" id="UP000253941">
    <property type="component" value="Unassembled WGS sequence"/>
</dbReference>
<proteinExistence type="inferred from homology"/>
<feature type="binding site" evidence="2">
    <location>
        <position position="28"/>
    </location>
    <ligand>
        <name>Mg(2+)</name>
        <dbReference type="ChEBI" id="CHEBI:18420"/>
        <label>3</label>
    </ligand>
</feature>
<dbReference type="GO" id="GO:0009030">
    <property type="term" value="F:thiamine-phosphate kinase activity"/>
    <property type="evidence" value="ECO:0007669"/>
    <property type="project" value="UniProtKB-UniRule"/>
</dbReference>
<dbReference type="RefSeq" id="WP_114580299.1">
    <property type="nucleotide sequence ID" value="NZ_QPMH01000001.1"/>
</dbReference>
<feature type="domain" description="PurM-like N-terminal" evidence="3">
    <location>
        <begin position="26"/>
        <end position="139"/>
    </location>
</feature>
<dbReference type="InterPro" id="IPR016188">
    <property type="entry name" value="PurM-like_N"/>
</dbReference>
<keyword evidence="2" id="KW-0460">Magnesium</keyword>
<gene>
    <name evidence="2 5" type="primary">thiL</name>
    <name evidence="5" type="ORF">DRB17_01020</name>
</gene>
<comment type="catalytic activity">
    <reaction evidence="2">
        <text>thiamine phosphate + ATP = thiamine diphosphate + ADP</text>
        <dbReference type="Rhea" id="RHEA:15913"/>
        <dbReference type="ChEBI" id="CHEBI:30616"/>
        <dbReference type="ChEBI" id="CHEBI:37575"/>
        <dbReference type="ChEBI" id="CHEBI:58937"/>
        <dbReference type="ChEBI" id="CHEBI:456216"/>
        <dbReference type="EC" id="2.7.4.16"/>
    </reaction>
</comment>
<feature type="binding site" evidence="2">
    <location>
        <position position="45"/>
    </location>
    <ligand>
        <name>Mg(2+)</name>
        <dbReference type="ChEBI" id="CHEBI:18420"/>
        <label>1</label>
    </ligand>
</feature>
<feature type="binding site" evidence="2">
    <location>
        <position position="28"/>
    </location>
    <ligand>
        <name>Mg(2+)</name>
        <dbReference type="ChEBI" id="CHEBI:18420"/>
        <label>4</label>
    </ligand>
</feature>
<dbReference type="EC" id="2.7.4.16" evidence="2"/>
<dbReference type="UniPathway" id="UPA00060">
    <property type="reaction ID" value="UER00142"/>
</dbReference>
<organism evidence="5 6">
    <name type="scientific">Ferruginivarius sediminum</name>
    <dbReference type="NCBI Taxonomy" id="2661937"/>
    <lineage>
        <taxon>Bacteria</taxon>
        <taxon>Pseudomonadati</taxon>
        <taxon>Pseudomonadota</taxon>
        <taxon>Alphaproteobacteria</taxon>
        <taxon>Rhodospirillales</taxon>
        <taxon>Rhodospirillaceae</taxon>
        <taxon>Ferruginivarius</taxon>
    </lineage>
</organism>
<feature type="binding site" evidence="2">
    <location>
        <begin position="120"/>
        <end position="121"/>
    </location>
    <ligand>
        <name>ATP</name>
        <dbReference type="ChEBI" id="CHEBI:30616"/>
    </ligand>
</feature>
<dbReference type="NCBIfam" id="TIGR01379">
    <property type="entry name" value="thiL"/>
    <property type="match status" value="1"/>
</dbReference>
<dbReference type="HAMAP" id="MF_02128">
    <property type="entry name" value="TMP_kinase"/>
    <property type="match status" value="1"/>
</dbReference>
<feature type="binding site" evidence="2">
    <location>
        <position position="45"/>
    </location>
    <ligand>
        <name>Mg(2+)</name>
        <dbReference type="ChEBI" id="CHEBI:18420"/>
        <label>2</label>
    </ligand>
</feature>
<feature type="binding site" evidence="2">
    <location>
        <position position="147"/>
    </location>
    <ligand>
        <name>ATP</name>
        <dbReference type="ChEBI" id="CHEBI:30616"/>
    </ligand>
</feature>
<feature type="binding site" evidence="2">
    <location>
        <position position="218"/>
    </location>
    <ligand>
        <name>Mg(2+)</name>
        <dbReference type="ChEBI" id="CHEBI:18420"/>
        <label>5</label>
    </ligand>
</feature>
<dbReference type="EMBL" id="QPMH01000001">
    <property type="protein sequence ID" value="RDD63786.1"/>
    <property type="molecule type" value="Genomic_DNA"/>
</dbReference>
<comment type="caution">
    <text evidence="2">Lacks conserved residue(s) required for the propagation of feature annotation.</text>
</comment>
<dbReference type="Gene3D" id="3.90.650.10">
    <property type="entry name" value="PurM-like C-terminal domain"/>
    <property type="match status" value="1"/>
</dbReference>
<name>A0A369TLK7_9PROT</name>
<keyword evidence="2" id="KW-0067">ATP-binding</keyword>
<comment type="function">
    <text evidence="2">Catalyzes the ATP-dependent phosphorylation of thiamine-monophosphate (TMP) to form thiamine-pyrophosphate (TPP), the active form of vitamin B1.</text>
</comment>
<keyword evidence="1 2" id="KW-0784">Thiamine biosynthesis</keyword>
<keyword evidence="2" id="KW-0547">Nucleotide-binding</keyword>
<feature type="binding site" evidence="2">
    <location>
        <position position="267"/>
    </location>
    <ligand>
        <name>substrate</name>
    </ligand>
</feature>
<feature type="binding site" evidence="2">
    <location>
        <position position="73"/>
    </location>
    <ligand>
        <name>Mg(2+)</name>
        <dbReference type="ChEBI" id="CHEBI:18420"/>
        <label>2</label>
    </ligand>
</feature>
<dbReference type="InterPro" id="IPR006283">
    <property type="entry name" value="ThiL-like"/>
</dbReference>
<dbReference type="GO" id="GO:0009228">
    <property type="term" value="P:thiamine biosynthetic process"/>
    <property type="evidence" value="ECO:0007669"/>
    <property type="project" value="UniProtKB-KW"/>
</dbReference>
<feature type="binding site" evidence="2">
    <location>
        <position position="121"/>
    </location>
    <ligand>
        <name>Mg(2+)</name>
        <dbReference type="ChEBI" id="CHEBI:18420"/>
        <label>1</label>
    </ligand>
</feature>
<evidence type="ECO:0000256" key="2">
    <source>
        <dbReference type="HAMAP-Rule" id="MF_02128"/>
    </source>
</evidence>
<dbReference type="GO" id="GO:0009229">
    <property type="term" value="P:thiamine diphosphate biosynthetic process"/>
    <property type="evidence" value="ECO:0007669"/>
    <property type="project" value="UniProtKB-UniRule"/>
</dbReference>
<dbReference type="Pfam" id="PF02769">
    <property type="entry name" value="AIRS_C"/>
    <property type="match status" value="1"/>
</dbReference>
<dbReference type="InterPro" id="IPR010918">
    <property type="entry name" value="PurM-like_C_dom"/>
</dbReference>
<dbReference type="Gene3D" id="3.30.1330.10">
    <property type="entry name" value="PurM-like, N-terminal domain"/>
    <property type="match status" value="1"/>
</dbReference>
<feature type="binding site" evidence="2">
    <location>
        <position position="44"/>
    </location>
    <ligand>
        <name>Mg(2+)</name>
        <dbReference type="ChEBI" id="CHEBI:18420"/>
        <label>1</label>
    </ligand>
</feature>
<reference evidence="5 6" key="1">
    <citation type="submission" date="2018-07" db="EMBL/GenBank/DDBJ databases">
        <title>Venubactetium sediminum gen. nov., sp. nov., isolated from a marine solar saltern.</title>
        <authorList>
            <person name="Wang S."/>
        </authorList>
    </citation>
    <scope>NUCLEOTIDE SEQUENCE [LARGE SCALE GENOMIC DNA]</scope>
    <source>
        <strain evidence="5 6">WD2A32</strain>
    </source>
</reference>
<comment type="pathway">
    <text evidence="2">Cofactor biosynthesis; thiamine diphosphate biosynthesis; thiamine diphosphate from thiamine phosphate: step 1/1.</text>
</comment>
<sequence>MLGEFEIIARYFAPLAEGTPGALGLGDDAAVLSPPAGEDLVFTTDTIVSGVHFLSDDPPDQVARKLLRVNLSDLAAMGARPLGYLLSFTLPATVDEAWIEGFAQGLASDQDTYAVGLLGGDTTSTPGPTTLSLTAVGRVPAGRALRRGGAKLGDIVFVSGTIGDSALGLEILQGRRTVEMESDRERLVDRYRLPRPRMALGRELLERGLASAAIDVSDGLAADLGHICASSGVGAEIDAVDVPLSAAVQRLVESDAGCLVTALTGGDDYELMFTVPERLAGEVGKLAVELDLPLTRIGVLAGAGGVIVRGADGEAMELGPGGWTHF</sequence>
<protein>
    <recommendedName>
        <fullName evidence="2">Thiamine-monophosphate kinase</fullName>
        <shortName evidence="2">TMP kinase</shortName>
        <shortName evidence="2">Thiamine-phosphate kinase</shortName>
        <ecNumber evidence="2">2.7.4.16</ecNumber>
    </recommendedName>
</protein>
<dbReference type="GO" id="GO:0005524">
    <property type="term" value="F:ATP binding"/>
    <property type="evidence" value="ECO:0007669"/>
    <property type="project" value="UniProtKB-UniRule"/>
</dbReference>
<dbReference type="InterPro" id="IPR036921">
    <property type="entry name" value="PurM-like_N_sf"/>
</dbReference>
<accession>A0A369TLK7</accession>
<keyword evidence="2" id="KW-0479">Metal-binding</keyword>
<comment type="miscellaneous">
    <text evidence="2">Reaction mechanism of ThiL seems to utilize a direct, inline transfer of the gamma-phosphate of ATP to TMP rather than a phosphorylated enzyme intermediate.</text>
</comment>
<dbReference type="InterPro" id="IPR036676">
    <property type="entry name" value="PurM-like_C_sf"/>
</dbReference>
<dbReference type="AlphaFoldDB" id="A0A369TLK7"/>
<evidence type="ECO:0000256" key="1">
    <source>
        <dbReference type="ARBA" id="ARBA00022977"/>
    </source>
</evidence>
<feature type="binding site" evidence="2">
    <location>
        <position position="215"/>
    </location>
    <ligand>
        <name>Mg(2+)</name>
        <dbReference type="ChEBI" id="CHEBI:18420"/>
        <label>3</label>
    </ligand>
</feature>
<dbReference type="Pfam" id="PF00586">
    <property type="entry name" value="AIRS"/>
    <property type="match status" value="1"/>
</dbReference>
<evidence type="ECO:0000259" key="4">
    <source>
        <dbReference type="Pfam" id="PF02769"/>
    </source>
</evidence>
<feature type="binding site" evidence="2">
    <location>
        <position position="52"/>
    </location>
    <ligand>
        <name>substrate</name>
    </ligand>
</feature>
<keyword evidence="2 5" id="KW-0808">Transferase</keyword>
<dbReference type="PIRSF" id="PIRSF005303">
    <property type="entry name" value="Thiam_monoph_kin"/>
    <property type="match status" value="1"/>
</dbReference>
<comment type="caution">
    <text evidence="5">The sequence shown here is derived from an EMBL/GenBank/DDBJ whole genome shotgun (WGS) entry which is preliminary data.</text>
</comment>
<feature type="binding site" evidence="2">
    <location>
        <position position="43"/>
    </location>
    <ligand>
        <name>Mg(2+)</name>
        <dbReference type="ChEBI" id="CHEBI:18420"/>
        <label>4</label>
    </ligand>
</feature>
<dbReference type="GO" id="GO:0000287">
    <property type="term" value="F:magnesium ion binding"/>
    <property type="evidence" value="ECO:0007669"/>
    <property type="project" value="UniProtKB-UniRule"/>
</dbReference>
<dbReference type="PANTHER" id="PTHR30270:SF0">
    <property type="entry name" value="THIAMINE-MONOPHOSPHATE KINASE"/>
    <property type="match status" value="1"/>
</dbReference>
<dbReference type="PANTHER" id="PTHR30270">
    <property type="entry name" value="THIAMINE-MONOPHOSPHATE KINASE"/>
    <property type="match status" value="1"/>
</dbReference>
<feature type="binding site" evidence="2">
    <location>
        <position position="217"/>
    </location>
    <ligand>
        <name>ATP</name>
        <dbReference type="ChEBI" id="CHEBI:30616"/>
    </ligand>
</feature>
<evidence type="ECO:0000313" key="6">
    <source>
        <dbReference type="Proteomes" id="UP000253941"/>
    </source>
</evidence>
<feature type="binding site" evidence="2">
    <location>
        <position position="323"/>
    </location>
    <ligand>
        <name>substrate</name>
    </ligand>
</feature>
<evidence type="ECO:0000259" key="3">
    <source>
        <dbReference type="Pfam" id="PF00586"/>
    </source>
</evidence>
<dbReference type="SUPFAM" id="SSF55326">
    <property type="entry name" value="PurM N-terminal domain-like"/>
    <property type="match status" value="1"/>
</dbReference>
<dbReference type="CDD" id="cd02194">
    <property type="entry name" value="ThiL"/>
    <property type="match status" value="1"/>
</dbReference>
<keyword evidence="6" id="KW-1185">Reference proteome</keyword>
<evidence type="ECO:0000313" key="5">
    <source>
        <dbReference type="EMBL" id="RDD63786.1"/>
    </source>
</evidence>
<dbReference type="SUPFAM" id="SSF56042">
    <property type="entry name" value="PurM C-terminal domain-like"/>
    <property type="match status" value="1"/>
</dbReference>
<feature type="domain" description="PurM-like C-terminal" evidence="4">
    <location>
        <begin position="153"/>
        <end position="308"/>
    </location>
</feature>